<comment type="caution">
    <text evidence="4">The sequence shown here is derived from an EMBL/GenBank/DDBJ whole genome shotgun (WGS) entry which is preliminary data.</text>
</comment>
<dbReference type="InterPro" id="IPR003658">
    <property type="entry name" value="Anti-sigma_ant"/>
</dbReference>
<sequence>MELQSTRTRDTLLVRVEEDRIDAAVAIQFKDAMRELAGTAAGRVTLDLGKVRFIDSSGLGAIVWVLKFLAPARELELANLTPNVERVFKLTRMNEVFRILPTAPDAANADTV</sequence>
<proteinExistence type="inferred from homology"/>
<evidence type="ECO:0000256" key="1">
    <source>
        <dbReference type="ARBA" id="ARBA00009013"/>
    </source>
</evidence>
<dbReference type="InterPro" id="IPR002645">
    <property type="entry name" value="STAS_dom"/>
</dbReference>
<feature type="domain" description="STAS" evidence="3">
    <location>
        <begin position="21"/>
        <end position="110"/>
    </location>
</feature>
<dbReference type="PANTHER" id="PTHR33495">
    <property type="entry name" value="ANTI-SIGMA FACTOR ANTAGONIST TM_1081-RELATED-RELATED"/>
    <property type="match status" value="1"/>
</dbReference>
<evidence type="ECO:0000313" key="5">
    <source>
        <dbReference type="Proteomes" id="UP000238338"/>
    </source>
</evidence>
<reference evidence="4 5" key="1">
    <citation type="submission" date="2018-02" db="EMBL/GenBank/DDBJ databases">
        <title>Genomic Encyclopedia of Archaeal and Bacterial Type Strains, Phase II (KMG-II): from individual species to whole genera.</title>
        <authorList>
            <person name="Goeker M."/>
        </authorList>
    </citation>
    <scope>NUCLEOTIDE SEQUENCE [LARGE SCALE GENOMIC DNA]</scope>
    <source>
        <strain evidence="4 5">DSM 18921</strain>
    </source>
</reference>
<dbReference type="SUPFAM" id="SSF52091">
    <property type="entry name" value="SpoIIaa-like"/>
    <property type="match status" value="1"/>
</dbReference>
<keyword evidence="5" id="KW-1185">Reference proteome</keyword>
<protein>
    <recommendedName>
        <fullName evidence="2">Anti-sigma factor antagonist</fullName>
    </recommendedName>
</protein>
<dbReference type="GO" id="GO:0043856">
    <property type="term" value="F:anti-sigma factor antagonist activity"/>
    <property type="evidence" value="ECO:0007669"/>
    <property type="project" value="InterPro"/>
</dbReference>
<name>A0A2S8S456_9RHOB</name>
<dbReference type="OrthoDB" id="9796076at2"/>
<accession>A0A2S8S456</accession>
<dbReference type="PROSITE" id="PS50801">
    <property type="entry name" value="STAS"/>
    <property type="match status" value="1"/>
</dbReference>
<dbReference type="PANTHER" id="PTHR33495:SF2">
    <property type="entry name" value="ANTI-SIGMA FACTOR ANTAGONIST TM_1081-RELATED"/>
    <property type="match status" value="1"/>
</dbReference>
<dbReference type="Proteomes" id="UP000238338">
    <property type="component" value="Unassembled WGS sequence"/>
</dbReference>
<dbReference type="Pfam" id="PF01740">
    <property type="entry name" value="STAS"/>
    <property type="match status" value="1"/>
</dbReference>
<evidence type="ECO:0000259" key="3">
    <source>
        <dbReference type="PROSITE" id="PS50801"/>
    </source>
</evidence>
<evidence type="ECO:0000313" key="4">
    <source>
        <dbReference type="EMBL" id="PQV55564.1"/>
    </source>
</evidence>
<dbReference type="NCBIfam" id="TIGR00377">
    <property type="entry name" value="ant_ant_sig"/>
    <property type="match status" value="1"/>
</dbReference>
<organism evidence="4 5">
    <name type="scientific">Albidovulum denitrificans</name>
    <dbReference type="NCBI Taxonomy" id="404881"/>
    <lineage>
        <taxon>Bacteria</taxon>
        <taxon>Pseudomonadati</taxon>
        <taxon>Pseudomonadota</taxon>
        <taxon>Alphaproteobacteria</taxon>
        <taxon>Rhodobacterales</taxon>
        <taxon>Paracoccaceae</taxon>
        <taxon>Albidovulum</taxon>
    </lineage>
</organism>
<dbReference type="AlphaFoldDB" id="A0A2S8S456"/>
<gene>
    <name evidence="4" type="ORF">LX70_03228</name>
</gene>
<dbReference type="EMBL" id="PVEP01000008">
    <property type="protein sequence ID" value="PQV55564.1"/>
    <property type="molecule type" value="Genomic_DNA"/>
</dbReference>
<dbReference type="CDD" id="cd07043">
    <property type="entry name" value="STAS_anti-anti-sigma_factors"/>
    <property type="match status" value="1"/>
</dbReference>
<dbReference type="Gene3D" id="3.30.750.24">
    <property type="entry name" value="STAS domain"/>
    <property type="match status" value="1"/>
</dbReference>
<evidence type="ECO:0000256" key="2">
    <source>
        <dbReference type="RuleBase" id="RU003749"/>
    </source>
</evidence>
<dbReference type="RefSeq" id="WP_105515808.1">
    <property type="nucleotide sequence ID" value="NZ_PVEP01000008.1"/>
</dbReference>
<dbReference type="InterPro" id="IPR036513">
    <property type="entry name" value="STAS_dom_sf"/>
</dbReference>
<comment type="similarity">
    <text evidence="1 2">Belongs to the anti-sigma-factor antagonist family.</text>
</comment>